<dbReference type="GO" id="GO:0102965">
    <property type="term" value="F:alcohol-forming long-chain fatty acyl-CoA reductase activity"/>
    <property type="evidence" value="ECO:0007669"/>
    <property type="project" value="UniProtKB-EC"/>
</dbReference>
<dbReference type="Pfam" id="PF03015">
    <property type="entry name" value="Sterile"/>
    <property type="match status" value="1"/>
</dbReference>
<comment type="catalytic activity">
    <reaction evidence="9 10">
        <text>a long-chain fatty acyl-CoA + 2 NADPH + 2 H(+) = a long-chain primary fatty alcohol + 2 NADP(+) + CoA</text>
        <dbReference type="Rhea" id="RHEA:52716"/>
        <dbReference type="ChEBI" id="CHEBI:15378"/>
        <dbReference type="ChEBI" id="CHEBI:57287"/>
        <dbReference type="ChEBI" id="CHEBI:57783"/>
        <dbReference type="ChEBI" id="CHEBI:58349"/>
        <dbReference type="ChEBI" id="CHEBI:77396"/>
        <dbReference type="ChEBI" id="CHEBI:83139"/>
        <dbReference type="EC" id="1.2.1.84"/>
    </reaction>
</comment>
<keyword evidence="10" id="KW-0560">Oxidoreductase</keyword>
<keyword evidence="5 10" id="KW-0521">NADP</keyword>
<evidence type="ECO:0000313" key="13">
    <source>
        <dbReference type="EMBL" id="CAG9838751.1"/>
    </source>
</evidence>
<evidence type="ECO:0000259" key="11">
    <source>
        <dbReference type="Pfam" id="PF03015"/>
    </source>
</evidence>
<dbReference type="PANTHER" id="PTHR11011">
    <property type="entry name" value="MALE STERILITY PROTEIN 2-RELATED"/>
    <property type="match status" value="1"/>
</dbReference>
<dbReference type="EC" id="1.2.1.84" evidence="10"/>
<dbReference type="AlphaFoldDB" id="A0A9N9T9M0"/>
<comment type="subcellular location">
    <subcellularLocation>
        <location evidence="1">Membrane</location>
        <topology evidence="1">Multi-pass membrane protein</topology>
    </subcellularLocation>
</comment>
<dbReference type="InterPro" id="IPR013120">
    <property type="entry name" value="FAR_NAD-bd"/>
</dbReference>
<comment type="function">
    <text evidence="10">Catalyzes the reduction of fatty acyl-CoA to fatty alcohols.</text>
</comment>
<keyword evidence="14" id="KW-1185">Reference proteome</keyword>
<evidence type="ECO:0000256" key="10">
    <source>
        <dbReference type="RuleBase" id="RU363097"/>
    </source>
</evidence>
<gene>
    <name evidence="13" type="ORF">DIABBA_LOCUS11592</name>
</gene>
<feature type="transmembrane region" description="Helical" evidence="10">
    <location>
        <begin position="348"/>
        <end position="372"/>
    </location>
</feature>
<evidence type="ECO:0000256" key="7">
    <source>
        <dbReference type="ARBA" id="ARBA00023098"/>
    </source>
</evidence>
<dbReference type="GO" id="GO:0035336">
    <property type="term" value="P:long-chain fatty-acyl-CoA metabolic process"/>
    <property type="evidence" value="ECO:0007669"/>
    <property type="project" value="TreeGrafter"/>
</dbReference>
<dbReference type="OrthoDB" id="429813at2759"/>
<evidence type="ECO:0000259" key="12">
    <source>
        <dbReference type="Pfam" id="PF07993"/>
    </source>
</evidence>
<dbReference type="GO" id="GO:0016020">
    <property type="term" value="C:membrane"/>
    <property type="evidence" value="ECO:0007669"/>
    <property type="project" value="UniProtKB-SubCell"/>
</dbReference>
<evidence type="ECO:0000256" key="9">
    <source>
        <dbReference type="ARBA" id="ARBA00052530"/>
    </source>
</evidence>
<accession>A0A9N9T9M0</accession>
<evidence type="ECO:0000256" key="4">
    <source>
        <dbReference type="ARBA" id="ARBA00022692"/>
    </source>
</evidence>
<name>A0A9N9T9M0_DIABA</name>
<dbReference type="EMBL" id="OU898283">
    <property type="protein sequence ID" value="CAG9838751.1"/>
    <property type="molecule type" value="Genomic_DNA"/>
</dbReference>
<reference evidence="13" key="1">
    <citation type="submission" date="2022-01" db="EMBL/GenBank/DDBJ databases">
        <authorList>
            <person name="King R."/>
        </authorList>
    </citation>
    <scope>NUCLEOTIDE SEQUENCE</scope>
</reference>
<keyword evidence="4 10" id="KW-0812">Transmembrane</keyword>
<organism evidence="13 14">
    <name type="scientific">Diabrotica balteata</name>
    <name type="common">Banded cucumber beetle</name>
    <dbReference type="NCBI Taxonomy" id="107213"/>
    <lineage>
        <taxon>Eukaryota</taxon>
        <taxon>Metazoa</taxon>
        <taxon>Ecdysozoa</taxon>
        <taxon>Arthropoda</taxon>
        <taxon>Hexapoda</taxon>
        <taxon>Insecta</taxon>
        <taxon>Pterygota</taxon>
        <taxon>Neoptera</taxon>
        <taxon>Endopterygota</taxon>
        <taxon>Coleoptera</taxon>
        <taxon>Polyphaga</taxon>
        <taxon>Cucujiformia</taxon>
        <taxon>Chrysomeloidea</taxon>
        <taxon>Chrysomelidae</taxon>
        <taxon>Galerucinae</taxon>
        <taxon>Diabroticina</taxon>
        <taxon>Diabroticites</taxon>
        <taxon>Diabrotica</taxon>
    </lineage>
</organism>
<dbReference type="InterPro" id="IPR033640">
    <property type="entry name" value="FAR_C"/>
</dbReference>
<evidence type="ECO:0000256" key="3">
    <source>
        <dbReference type="ARBA" id="ARBA00022516"/>
    </source>
</evidence>
<proteinExistence type="inferred from homology"/>
<dbReference type="Gene3D" id="3.40.50.720">
    <property type="entry name" value="NAD(P)-binding Rossmann-like Domain"/>
    <property type="match status" value="1"/>
</dbReference>
<dbReference type="GO" id="GO:0080019">
    <property type="term" value="F:alcohol-forming very long-chain fatty acyl-CoA reductase activity"/>
    <property type="evidence" value="ECO:0007669"/>
    <property type="project" value="InterPro"/>
</dbReference>
<evidence type="ECO:0000256" key="6">
    <source>
        <dbReference type="ARBA" id="ARBA00022989"/>
    </source>
</evidence>
<dbReference type="CDD" id="cd05236">
    <property type="entry name" value="FAR-N_SDR_e"/>
    <property type="match status" value="1"/>
</dbReference>
<dbReference type="Pfam" id="PF07993">
    <property type="entry name" value="NAD_binding_4"/>
    <property type="match status" value="1"/>
</dbReference>
<feature type="transmembrane region" description="Helical" evidence="10">
    <location>
        <begin position="473"/>
        <end position="496"/>
    </location>
</feature>
<dbReference type="GO" id="GO:0005777">
    <property type="term" value="C:peroxisome"/>
    <property type="evidence" value="ECO:0007669"/>
    <property type="project" value="TreeGrafter"/>
</dbReference>
<dbReference type="SUPFAM" id="SSF51735">
    <property type="entry name" value="NAD(P)-binding Rossmann-fold domains"/>
    <property type="match status" value="1"/>
</dbReference>
<keyword evidence="6 10" id="KW-1133">Transmembrane helix</keyword>
<protein>
    <recommendedName>
        <fullName evidence="10">Fatty acyl-CoA reductase</fullName>
        <ecNumber evidence="10">1.2.1.84</ecNumber>
    </recommendedName>
</protein>
<keyword evidence="3 10" id="KW-0444">Lipid biosynthesis</keyword>
<keyword evidence="7 10" id="KW-0443">Lipid metabolism</keyword>
<sequence>MTVADFFVDKNVFITGGSGFIGKLLIEKLLRSCSGIGNIYVLLRPKRGNSIEERLEKITKSPIFNPIRHQNAAALKKIIPIKGDICELNLGLSDEDRQLLVNKVNIIYHSAASVRFDDFLKDAIILNVRGTREVAKLALDLKNISMFVHISTTYSNCDKLVVDEKLYPALANWTDAIKLAEEYDQGILEILTQKYIMPFPNTYTFAKSLGEHVVNDLCNGRVPCVITRPSVVIHTYDDPIEGWMDNFNGPVGLLAAGGKGILRVVYAKEDMKVDYIPADFVIKGIILATQSEDVKNVSDTVEVYNLSYNHITDMSLGEMIRIGLKICDELPSESLFWYPRVSCTGNFYMYYVQVILFHMLPAIFIDFVLRIIGQKPRLVKLQRNIYIASTVLIPFMRNTYWFLNNKFISMQKNLKEEDYTFWFNYKSRTNREMCEYYKKGKIGATLYLLKETIPVSEREKRKRVMKYWFADRALRILLVFFLLWIFIYKLNLFKLVTEKTIYSFKKLCTR</sequence>
<dbReference type="PANTHER" id="PTHR11011:SF24">
    <property type="entry name" value="FATTY ACYL-COA REDUCTASE"/>
    <property type="match status" value="1"/>
</dbReference>
<evidence type="ECO:0000256" key="1">
    <source>
        <dbReference type="ARBA" id="ARBA00004141"/>
    </source>
</evidence>
<keyword evidence="8 10" id="KW-0472">Membrane</keyword>
<evidence type="ECO:0000313" key="14">
    <source>
        <dbReference type="Proteomes" id="UP001153709"/>
    </source>
</evidence>
<dbReference type="CDD" id="cd09071">
    <property type="entry name" value="FAR_C"/>
    <property type="match status" value="1"/>
</dbReference>
<dbReference type="InterPro" id="IPR036291">
    <property type="entry name" value="NAD(P)-bd_dom_sf"/>
</dbReference>
<feature type="domain" description="Fatty acyl-CoA reductase C-terminal" evidence="11">
    <location>
        <begin position="357"/>
        <end position="451"/>
    </location>
</feature>
<feature type="transmembrane region" description="Helical" evidence="10">
    <location>
        <begin position="384"/>
        <end position="403"/>
    </location>
</feature>
<evidence type="ECO:0000256" key="5">
    <source>
        <dbReference type="ARBA" id="ARBA00022857"/>
    </source>
</evidence>
<evidence type="ECO:0000256" key="2">
    <source>
        <dbReference type="ARBA" id="ARBA00005928"/>
    </source>
</evidence>
<dbReference type="FunFam" id="3.40.50.720:FF:000143">
    <property type="entry name" value="Fatty acyl-CoA reductase"/>
    <property type="match status" value="1"/>
</dbReference>
<comment type="similarity">
    <text evidence="2 10">Belongs to the fatty acyl-CoA reductase family.</text>
</comment>
<dbReference type="Proteomes" id="UP001153709">
    <property type="component" value="Chromosome 8"/>
</dbReference>
<feature type="domain" description="Thioester reductase (TE)" evidence="12">
    <location>
        <begin position="14"/>
        <end position="284"/>
    </location>
</feature>
<dbReference type="InterPro" id="IPR026055">
    <property type="entry name" value="FAR"/>
</dbReference>
<evidence type="ECO:0000256" key="8">
    <source>
        <dbReference type="ARBA" id="ARBA00023136"/>
    </source>
</evidence>